<evidence type="ECO:0008006" key="2">
    <source>
        <dbReference type="Google" id="ProtNLM"/>
    </source>
</evidence>
<accession>A0A0F9QCP8</accession>
<gene>
    <name evidence="1" type="ORF">LCGC14_1111490</name>
</gene>
<dbReference type="AlphaFoldDB" id="A0A0F9QCP8"/>
<name>A0A0F9QCP8_9ZZZZ</name>
<dbReference type="EMBL" id="LAZR01005077">
    <property type="protein sequence ID" value="KKN03063.1"/>
    <property type="molecule type" value="Genomic_DNA"/>
</dbReference>
<comment type="caution">
    <text evidence="1">The sequence shown here is derived from an EMBL/GenBank/DDBJ whole genome shotgun (WGS) entry which is preliminary data.</text>
</comment>
<sequence length="779" mass="92284">MPKQKLPLYLRYTIWRVYNGKSGYLEIPLDFTDMEIDHIIPERVKLNPKEPNEFEQWKKMYKLDDSFDIQGIENLCPSTRDFNLMKSDKGLNDETDVYKSYIKKALIRAKEFKPKIEEESKKYKNKFDIRKTIQNISDIAKIKQLIKNSDIDIRTIIDSVDELIDYKEITDIKEKRKHNKILEKYRSFGLQFFNYGEYLEIKDCVRYSYGKKLGEEGFWISIIDGFINKIDTSILTKKLFYEKVFAMFKTGKKLTSIEVELLDYFDSIKKEMNLEVLEQSTNLFNVFYGEWQRDRVKSKKTRVLGIREMLLNVLESKIQESKTLPRVTQLMHQKLLINSAIKQEDIVENKNLIDNEATQQAWANRFLKEFYSFTLLIEEPQYFDINKYYDLVNGISINIPIIENHDDFDKLLNKIIVLRDKYEGNNSSIKDLMKRSIKLFESENYERVIGEFQRIKMKAFNPDKIYDCIFAIYYIGLCFEHMGLFYASKYYHLIAFYLSHVLDSDYKTKQLTYDCGMDNIAEINFKLNHTKEAINSTINALMLRLYYSTDIIDIENLDNQQNRNINILFNYMVEAYIYEKTFGSEEDYNLIASLLNNFGVLGIIERSINTLTETELIFFTKEIKKKGDLSFLDIKRVRSYSWQQLGVNWTVKWDNKVITPPLSDEFISYTQVILFCLRNIDVPFREGNIHIKLTISEDNGYSGVQDGDVHIVKLSKNAVFDTFQQISKLIRVICDIIFNSARVSKEKILQETVPIFRDNYFSNSYQNIWRICFESFKID</sequence>
<evidence type="ECO:0000313" key="1">
    <source>
        <dbReference type="EMBL" id="KKN03063.1"/>
    </source>
</evidence>
<proteinExistence type="predicted"/>
<protein>
    <recommendedName>
        <fullName evidence="2">DUF1524 domain-containing protein</fullName>
    </recommendedName>
</protein>
<reference evidence="1" key="1">
    <citation type="journal article" date="2015" name="Nature">
        <title>Complex archaea that bridge the gap between prokaryotes and eukaryotes.</title>
        <authorList>
            <person name="Spang A."/>
            <person name="Saw J.H."/>
            <person name="Jorgensen S.L."/>
            <person name="Zaremba-Niedzwiedzka K."/>
            <person name="Martijn J."/>
            <person name="Lind A.E."/>
            <person name="van Eijk R."/>
            <person name="Schleper C."/>
            <person name="Guy L."/>
            <person name="Ettema T.J."/>
        </authorList>
    </citation>
    <scope>NUCLEOTIDE SEQUENCE</scope>
</reference>
<organism evidence="1">
    <name type="scientific">marine sediment metagenome</name>
    <dbReference type="NCBI Taxonomy" id="412755"/>
    <lineage>
        <taxon>unclassified sequences</taxon>
        <taxon>metagenomes</taxon>
        <taxon>ecological metagenomes</taxon>
    </lineage>
</organism>